<dbReference type="SUPFAM" id="SSF54427">
    <property type="entry name" value="NTF2-like"/>
    <property type="match status" value="1"/>
</dbReference>
<gene>
    <name evidence="2" type="ORF">P8609_06960</name>
</gene>
<reference evidence="2 3" key="1">
    <citation type="submission" date="2023-04" db="EMBL/GenBank/DDBJ databases">
        <title>Lysobacter sp. strain UC isolated from soil sample.</title>
        <authorList>
            <person name="Choksket S."/>
            <person name="Harshvardhan F."/>
            <person name="Rana R."/>
            <person name="Patil P.B."/>
            <person name="Korpole S."/>
        </authorList>
    </citation>
    <scope>NUCLEOTIDE SEQUENCE [LARGE SCALE GENOMIC DNA]</scope>
    <source>
        <strain evidence="2 3">UC</strain>
    </source>
</reference>
<keyword evidence="3" id="KW-1185">Reference proteome</keyword>
<dbReference type="InterPro" id="IPR037401">
    <property type="entry name" value="SnoaL-like"/>
</dbReference>
<proteinExistence type="predicted"/>
<evidence type="ECO:0000313" key="3">
    <source>
        <dbReference type="Proteomes" id="UP001233535"/>
    </source>
</evidence>
<organism evidence="2 3">
    <name type="scientific">Lysobacter arvi</name>
    <dbReference type="NCBI Taxonomy" id="3038776"/>
    <lineage>
        <taxon>Bacteria</taxon>
        <taxon>Pseudomonadati</taxon>
        <taxon>Pseudomonadota</taxon>
        <taxon>Gammaproteobacteria</taxon>
        <taxon>Lysobacterales</taxon>
        <taxon>Lysobacteraceae</taxon>
        <taxon>Lysobacter</taxon>
    </lineage>
</organism>
<evidence type="ECO:0000259" key="1">
    <source>
        <dbReference type="Pfam" id="PF13474"/>
    </source>
</evidence>
<dbReference type="Proteomes" id="UP001233535">
    <property type="component" value="Unassembled WGS sequence"/>
</dbReference>
<dbReference type="Gene3D" id="3.10.450.50">
    <property type="match status" value="1"/>
</dbReference>
<dbReference type="InterPro" id="IPR032710">
    <property type="entry name" value="NTF2-like_dom_sf"/>
</dbReference>
<comment type="caution">
    <text evidence="2">The sequence shown here is derived from an EMBL/GenBank/DDBJ whole genome shotgun (WGS) entry which is preliminary data.</text>
</comment>
<feature type="domain" description="SnoaL-like" evidence="1">
    <location>
        <begin position="10"/>
        <end position="132"/>
    </location>
</feature>
<dbReference type="Pfam" id="PF13474">
    <property type="entry name" value="SnoaL_3"/>
    <property type="match status" value="1"/>
</dbReference>
<accession>A0ABU1CC59</accession>
<name>A0ABU1CC59_9GAMM</name>
<dbReference type="RefSeq" id="WP_309261825.1">
    <property type="nucleotide sequence ID" value="NZ_JARUHG010000001.1"/>
</dbReference>
<dbReference type="EMBL" id="JARUHG010000001">
    <property type="protein sequence ID" value="MDR0182710.1"/>
    <property type="molecule type" value="Genomic_DNA"/>
</dbReference>
<evidence type="ECO:0000313" key="2">
    <source>
        <dbReference type="EMBL" id="MDR0182710.1"/>
    </source>
</evidence>
<protein>
    <submittedName>
        <fullName evidence="2">Nuclear transport factor 2 family protein</fullName>
    </submittedName>
</protein>
<sequence>MDTAHAAFQQFLDAYRDAALAKDVDAFVRPYDEDVHVFDMWNDWSLHGRASWRRMAAGWFGSLGDERVQVEFDDVGAFACADMICGHATVTYTALSADGRKLRSLSNRMTAVLQRRGGEWKVVHEHTSAPIEHTTLKAIPQRPA</sequence>